<dbReference type="EMBL" id="JBHRZO010000012">
    <property type="protein sequence ID" value="MFC3847559.1"/>
    <property type="molecule type" value="Genomic_DNA"/>
</dbReference>
<accession>A0ABV7ZG83</accession>
<evidence type="ECO:0000313" key="1">
    <source>
        <dbReference type="EMBL" id="MFC3847559.1"/>
    </source>
</evidence>
<protein>
    <submittedName>
        <fullName evidence="1">Uncharacterized protein</fullName>
    </submittedName>
</protein>
<reference evidence="2" key="1">
    <citation type="journal article" date="2019" name="Int. J. Syst. Evol. Microbiol.">
        <title>The Global Catalogue of Microorganisms (GCM) 10K type strain sequencing project: providing services to taxonomists for standard genome sequencing and annotation.</title>
        <authorList>
            <consortium name="The Broad Institute Genomics Platform"/>
            <consortium name="The Broad Institute Genome Sequencing Center for Infectious Disease"/>
            <person name="Wu L."/>
            <person name="Ma J."/>
        </authorList>
    </citation>
    <scope>NUCLEOTIDE SEQUENCE [LARGE SCALE GENOMIC DNA]</scope>
    <source>
        <strain evidence="2">CCUG 53816</strain>
    </source>
</reference>
<organism evidence="1 2">
    <name type="scientific">Helicobacter baculiformis</name>
    <dbReference type="NCBI Taxonomy" id="427351"/>
    <lineage>
        <taxon>Bacteria</taxon>
        <taxon>Pseudomonadati</taxon>
        <taxon>Campylobacterota</taxon>
        <taxon>Epsilonproteobacteria</taxon>
        <taxon>Campylobacterales</taxon>
        <taxon>Helicobacteraceae</taxon>
        <taxon>Helicobacter</taxon>
    </lineage>
</organism>
<keyword evidence="2" id="KW-1185">Reference proteome</keyword>
<name>A0ABV7ZG83_9HELI</name>
<dbReference type="RefSeq" id="WP_104752985.1">
    <property type="nucleotide sequence ID" value="NZ_FZMF01000069.1"/>
</dbReference>
<comment type="caution">
    <text evidence="1">The sequence shown here is derived from an EMBL/GenBank/DDBJ whole genome shotgun (WGS) entry which is preliminary data.</text>
</comment>
<gene>
    <name evidence="1" type="ORF">ACFOPX_03270</name>
</gene>
<evidence type="ECO:0000313" key="2">
    <source>
        <dbReference type="Proteomes" id="UP001595783"/>
    </source>
</evidence>
<sequence length="82" mass="9240">MEENNNFLEAIRLRQSLEEESNVRTFGVVELSAALEAFKAQCLPHFNTIEQRLGDLEFRCGQLSAQLDALQHTPPPRGQAQS</sequence>
<proteinExistence type="predicted"/>
<dbReference type="Proteomes" id="UP001595783">
    <property type="component" value="Unassembled WGS sequence"/>
</dbReference>